<evidence type="ECO:0000256" key="6">
    <source>
        <dbReference type="ARBA" id="ARBA00023316"/>
    </source>
</evidence>
<keyword evidence="9" id="KW-1185">Reference proteome</keyword>
<keyword evidence="3 7" id="KW-0133">Cell shape</keyword>
<evidence type="ECO:0000313" key="9">
    <source>
        <dbReference type="Proteomes" id="UP001149140"/>
    </source>
</evidence>
<dbReference type="SUPFAM" id="SSF53681">
    <property type="entry name" value="Aspartate/glutamate racemase"/>
    <property type="match status" value="2"/>
</dbReference>
<comment type="similarity">
    <text evidence="7">Belongs to the aspartate/glutamate racemases family.</text>
</comment>
<dbReference type="PANTHER" id="PTHR21198">
    <property type="entry name" value="GLUTAMATE RACEMASE"/>
    <property type="match status" value="1"/>
</dbReference>
<dbReference type="PROSITE" id="PS00923">
    <property type="entry name" value="ASP_GLU_RACEMASE_1"/>
    <property type="match status" value="1"/>
</dbReference>
<dbReference type="InterPro" id="IPR001920">
    <property type="entry name" value="Asp/Glu_race"/>
</dbReference>
<dbReference type="GO" id="GO:0008881">
    <property type="term" value="F:glutamate racemase activity"/>
    <property type="evidence" value="ECO:0007669"/>
    <property type="project" value="UniProtKB-UniRule"/>
</dbReference>
<keyword evidence="5 7" id="KW-0413">Isomerase</keyword>
<evidence type="ECO:0000256" key="5">
    <source>
        <dbReference type="ARBA" id="ARBA00023235"/>
    </source>
</evidence>
<feature type="active site" description="Proton donor/acceptor" evidence="7">
    <location>
        <position position="202"/>
    </location>
</feature>
<feature type="active site" description="Proton donor/acceptor" evidence="7">
    <location>
        <position position="86"/>
    </location>
</feature>
<dbReference type="FunFam" id="3.40.50.1860:FF:000001">
    <property type="entry name" value="Glutamate racemase"/>
    <property type="match status" value="1"/>
</dbReference>
<feature type="binding site" evidence="7">
    <location>
        <begin position="203"/>
        <end position="204"/>
    </location>
    <ligand>
        <name>substrate</name>
    </ligand>
</feature>
<feature type="binding site" evidence="7">
    <location>
        <begin position="55"/>
        <end position="56"/>
    </location>
    <ligand>
        <name>substrate</name>
    </ligand>
</feature>
<evidence type="ECO:0000256" key="2">
    <source>
        <dbReference type="ARBA" id="ARBA00013090"/>
    </source>
</evidence>
<comment type="caution">
    <text evidence="8">The sequence shown here is derived from an EMBL/GenBank/DDBJ whole genome shotgun (WGS) entry which is preliminary data.</text>
</comment>
<dbReference type="PANTHER" id="PTHR21198:SF2">
    <property type="entry name" value="GLUTAMATE RACEMASE"/>
    <property type="match status" value="1"/>
</dbReference>
<proteinExistence type="inferred from homology"/>
<dbReference type="GO" id="GO:0071555">
    <property type="term" value="P:cell wall organization"/>
    <property type="evidence" value="ECO:0007669"/>
    <property type="project" value="UniProtKB-KW"/>
</dbReference>
<accession>A0A9X3MZ46</accession>
<comment type="pathway">
    <text evidence="7">Cell wall biogenesis; peptidoglycan biosynthesis.</text>
</comment>
<dbReference type="Pfam" id="PF01177">
    <property type="entry name" value="Asp_Glu_race"/>
    <property type="match status" value="1"/>
</dbReference>
<dbReference type="Gene3D" id="3.40.50.1860">
    <property type="match status" value="2"/>
</dbReference>
<reference evidence="8" key="1">
    <citation type="submission" date="2022-10" db="EMBL/GenBank/DDBJ databases">
        <title>The WGS of Solirubrobacter ginsenosidimutans DSM 21036.</title>
        <authorList>
            <person name="Jiang Z."/>
        </authorList>
    </citation>
    <scope>NUCLEOTIDE SEQUENCE</scope>
    <source>
        <strain evidence="8">DSM 21036</strain>
    </source>
</reference>
<dbReference type="GO" id="GO:0008360">
    <property type="term" value="P:regulation of cell shape"/>
    <property type="evidence" value="ECO:0007669"/>
    <property type="project" value="UniProtKB-KW"/>
</dbReference>
<keyword evidence="4 7" id="KW-0573">Peptidoglycan synthesis</keyword>
<dbReference type="NCBIfam" id="TIGR00067">
    <property type="entry name" value="glut_race"/>
    <property type="match status" value="1"/>
</dbReference>
<dbReference type="RefSeq" id="WP_270044719.1">
    <property type="nucleotide sequence ID" value="NZ_JAPDOD010000047.1"/>
</dbReference>
<dbReference type="InterPro" id="IPR018187">
    <property type="entry name" value="Asp/Glu_racemase_AS_1"/>
</dbReference>
<keyword evidence="6 7" id="KW-0961">Cell wall biogenesis/degradation</keyword>
<evidence type="ECO:0000256" key="1">
    <source>
        <dbReference type="ARBA" id="ARBA00001602"/>
    </source>
</evidence>
<dbReference type="InterPro" id="IPR015942">
    <property type="entry name" value="Asp/Glu/hydantoin_racemase"/>
</dbReference>
<evidence type="ECO:0000313" key="8">
    <source>
        <dbReference type="EMBL" id="MDA0165460.1"/>
    </source>
</evidence>
<feature type="binding site" evidence="7">
    <location>
        <begin position="23"/>
        <end position="24"/>
    </location>
    <ligand>
        <name>substrate</name>
    </ligand>
</feature>
<comment type="function">
    <text evidence="7">Provides the (R)-glutamate required for cell wall biosynthesis.</text>
</comment>
<comment type="catalytic activity">
    <reaction evidence="1 7">
        <text>L-glutamate = D-glutamate</text>
        <dbReference type="Rhea" id="RHEA:12813"/>
        <dbReference type="ChEBI" id="CHEBI:29985"/>
        <dbReference type="ChEBI" id="CHEBI:29986"/>
        <dbReference type="EC" id="5.1.1.3"/>
    </reaction>
</comment>
<dbReference type="GO" id="GO:0009252">
    <property type="term" value="P:peptidoglycan biosynthetic process"/>
    <property type="evidence" value="ECO:0007669"/>
    <property type="project" value="UniProtKB-UniRule"/>
</dbReference>
<dbReference type="HAMAP" id="MF_00258">
    <property type="entry name" value="Glu_racemase"/>
    <property type="match status" value="1"/>
</dbReference>
<name>A0A9X3MZ46_9ACTN</name>
<evidence type="ECO:0000256" key="4">
    <source>
        <dbReference type="ARBA" id="ARBA00022984"/>
    </source>
</evidence>
<evidence type="ECO:0000256" key="3">
    <source>
        <dbReference type="ARBA" id="ARBA00022960"/>
    </source>
</evidence>
<dbReference type="InterPro" id="IPR004391">
    <property type="entry name" value="Glu_race"/>
</dbReference>
<dbReference type="InterPro" id="IPR033134">
    <property type="entry name" value="Asp/Glu_racemase_AS_2"/>
</dbReference>
<feature type="binding site" evidence="7">
    <location>
        <begin position="87"/>
        <end position="88"/>
    </location>
    <ligand>
        <name>substrate</name>
    </ligand>
</feature>
<gene>
    <name evidence="7 8" type="primary">murI</name>
    <name evidence="8" type="ORF">OM076_34645</name>
</gene>
<dbReference type="EC" id="5.1.1.3" evidence="2 7"/>
<dbReference type="AlphaFoldDB" id="A0A9X3MZ46"/>
<protein>
    <recommendedName>
        <fullName evidence="2 7">Glutamate racemase</fullName>
        <ecNumber evidence="2 7">5.1.1.3</ecNumber>
    </recommendedName>
</protein>
<dbReference type="EMBL" id="JAPDOD010000047">
    <property type="protein sequence ID" value="MDA0165460.1"/>
    <property type="molecule type" value="Genomic_DNA"/>
</dbReference>
<evidence type="ECO:0000256" key="7">
    <source>
        <dbReference type="HAMAP-Rule" id="MF_00258"/>
    </source>
</evidence>
<dbReference type="Proteomes" id="UP001149140">
    <property type="component" value="Unassembled WGS sequence"/>
</dbReference>
<dbReference type="PROSITE" id="PS00924">
    <property type="entry name" value="ASP_GLU_RACEMASE_2"/>
    <property type="match status" value="1"/>
</dbReference>
<sequence>MAAPPVSPSAPDALRRRPVGVFDSGVGGLTVLHELLVQLPHEDFVYFADSARLPYGPRPREEIETFSLEVAEELLARRIKLLVVACNSASAAALPALRERLMQTTLGVDVLGVVQPGAAQAVAKTRNGRVGYMATEATVRSGAYEKAIAAVDPFVTVVGVACPQLVPLIERGSPFDERIVDAVRHYTRPLREAEVDTVILGCTHYPLIGPMLQRLLGRGVEIVSSGTAIARQVEHALGSRGLGNPSAAEGEYRFLTSGDPEALRASGTRFLQLPLGPVEHVALTSELAEVPR</sequence>
<organism evidence="8 9">
    <name type="scientific">Solirubrobacter ginsenosidimutans</name>
    <dbReference type="NCBI Taxonomy" id="490573"/>
    <lineage>
        <taxon>Bacteria</taxon>
        <taxon>Bacillati</taxon>
        <taxon>Actinomycetota</taxon>
        <taxon>Thermoleophilia</taxon>
        <taxon>Solirubrobacterales</taxon>
        <taxon>Solirubrobacteraceae</taxon>
        <taxon>Solirubrobacter</taxon>
    </lineage>
</organism>